<feature type="domain" description="DUF1468" evidence="2">
    <location>
        <begin position="9"/>
        <end position="163"/>
    </location>
</feature>
<dbReference type="InterPro" id="IPR009936">
    <property type="entry name" value="DUF1468"/>
</dbReference>
<feature type="transmembrane region" description="Helical" evidence="1">
    <location>
        <begin position="38"/>
        <end position="57"/>
    </location>
</feature>
<dbReference type="Pfam" id="PF07331">
    <property type="entry name" value="TctB"/>
    <property type="match status" value="1"/>
</dbReference>
<keyword evidence="1" id="KW-0472">Membrane</keyword>
<dbReference type="EMBL" id="FWDM01000014">
    <property type="protein sequence ID" value="SLM11989.1"/>
    <property type="molecule type" value="Genomic_DNA"/>
</dbReference>
<proteinExistence type="predicted"/>
<protein>
    <recommendedName>
        <fullName evidence="2">DUF1468 domain-containing protein</fullName>
    </recommendedName>
</protein>
<reference evidence="3" key="1">
    <citation type="submission" date="2017-02" db="EMBL/GenBank/DDBJ databases">
        <authorList>
            <person name="Regsiter A."/>
            <person name="William W."/>
        </authorList>
    </citation>
    <scope>NUCLEOTIDE SEQUENCE</scope>
    <source>
        <strain evidence="3">Bib</strain>
    </source>
</reference>
<feature type="transmembrane region" description="Helical" evidence="1">
    <location>
        <begin position="93"/>
        <end position="124"/>
    </location>
</feature>
<evidence type="ECO:0000256" key="1">
    <source>
        <dbReference type="SAM" id="Phobius"/>
    </source>
</evidence>
<feature type="transmembrane region" description="Helical" evidence="1">
    <location>
        <begin position="136"/>
        <end position="154"/>
    </location>
</feature>
<feature type="transmembrane region" description="Helical" evidence="1">
    <location>
        <begin position="6"/>
        <end position="26"/>
    </location>
</feature>
<dbReference type="AlphaFoldDB" id="A0A3P3XHH0"/>
<accession>A0A3P3XHH0</accession>
<name>A0A3P3XHH0_9SPIR</name>
<evidence type="ECO:0000259" key="2">
    <source>
        <dbReference type="Pfam" id="PF07331"/>
    </source>
</evidence>
<gene>
    <name evidence="3" type="ORF">SPIROBIBN47_210160</name>
</gene>
<organism evidence="3">
    <name type="scientific">uncultured spirochete</name>
    <dbReference type="NCBI Taxonomy" id="156406"/>
    <lineage>
        <taxon>Bacteria</taxon>
        <taxon>Pseudomonadati</taxon>
        <taxon>Spirochaetota</taxon>
        <taxon>Spirochaetia</taxon>
        <taxon>Spirochaetales</taxon>
        <taxon>environmental samples</taxon>
    </lineage>
</organism>
<sequence>MKLELVTEIGILAFGIATLVQSFHIRILKFGGSMGGDVFPKALSIVLIILSAIVFIIDLGKYLQNKYLKKTRASATEGASVVKSAKERGYLNVLFFTVLFAIDIFSIRYIGFVMAMIPLIFANYLLQKKEIRKTDWLIALVYAVGVTVAFWALFEKVFEVMLPQGIWF</sequence>
<evidence type="ECO:0000313" key="3">
    <source>
        <dbReference type="EMBL" id="SLM11989.1"/>
    </source>
</evidence>
<keyword evidence="1" id="KW-0812">Transmembrane</keyword>
<keyword evidence="1" id="KW-1133">Transmembrane helix</keyword>